<dbReference type="Gene3D" id="2.60.40.3140">
    <property type="match status" value="1"/>
</dbReference>
<dbReference type="OrthoDB" id="8595007at2"/>
<dbReference type="EMBL" id="JSYL01000010">
    <property type="protein sequence ID" value="KIA88129.1"/>
    <property type="molecule type" value="Genomic_DNA"/>
</dbReference>
<evidence type="ECO:0008006" key="6">
    <source>
        <dbReference type="Google" id="ProtNLM"/>
    </source>
</evidence>
<dbReference type="Pfam" id="PF12969">
    <property type="entry name" value="DUF3857"/>
    <property type="match status" value="1"/>
</dbReference>
<organism evidence="4 5">
    <name type="scientific">Kaistella jeonii</name>
    <dbReference type="NCBI Taxonomy" id="266749"/>
    <lineage>
        <taxon>Bacteria</taxon>
        <taxon>Pseudomonadati</taxon>
        <taxon>Bacteroidota</taxon>
        <taxon>Flavobacteriia</taxon>
        <taxon>Flavobacteriales</taxon>
        <taxon>Weeksellaceae</taxon>
        <taxon>Chryseobacterium group</taxon>
        <taxon>Kaistella</taxon>
    </lineage>
</organism>
<reference evidence="4 5" key="1">
    <citation type="submission" date="2014-10" db="EMBL/GenBank/DDBJ databases">
        <title>Kaistella jeonii genome.</title>
        <authorList>
            <person name="Clayton J.T."/>
            <person name="Newman J.D."/>
        </authorList>
    </citation>
    <scope>NUCLEOTIDE SEQUENCE [LARGE SCALE GENOMIC DNA]</scope>
    <source>
        <strain evidence="4 5">DSM 17048</strain>
    </source>
</reference>
<sequence length="629" mass="71559">MIKQFYLFIFLVFSVFSFAQDYSVSSIPENLLKNANAVIRESSEDYVLKSVSDMEIKQTTAITILSTAGDQYSLVVIPYNPTTKVSSIKVELYDAYGKLFKTFTKKDFSDYTNNPSSGLYVDDRILVLRPISTKYPFTVKTSYETNTSNTVYLNNFKPLRSYDIAVQKTTFSVLNNSGIKIRTKIKDTPLAKVMHSEEGNLWKYSYENIPAIVEENLAPSIDYLIPKVEFSPEKFTLEGKQGDMTNWNTFGKWYYEKLITPVSAVTPEISAEISALNLSGTTSEKVKTIYQYMQNKTRYVLISMGIGGWQPMPASEVSKKGYGDCKALTNYMRTLLTAAGIPSFYSVIYSDDSVLTFDKDFPKLAGNHVILMVPTEKDPIWLENTSQRVAFNHLSYSSHNRNVLAVKETGIEIIDTPIYQPEESKEKLVGKIKIAEDCSIASEANFEFSGGQYDTNLRLFSLKNDEMIEALKSRHFNLKIDQLSINNLKNDRDHAVINYDLSLKANSFSKKLGNDMFFPVMPYYQATTFSTNDERVLPFETSFPFQDDYELEYSIPNGYVFGEVPASATFSTEFGSYTINFNIKDNKLSVHRILTIKKGIYPKEKFKEYVAFRKKTASNDNTKILISKL</sequence>
<protein>
    <recommendedName>
        <fullName evidence="6">DUF3857 domain-containing protein</fullName>
    </recommendedName>
</protein>
<dbReference type="Pfam" id="PF01841">
    <property type="entry name" value="Transglut_core"/>
    <property type="match status" value="1"/>
</dbReference>
<proteinExistence type="predicted"/>
<feature type="domain" description="DUF3857" evidence="3">
    <location>
        <begin position="55"/>
        <end position="212"/>
    </location>
</feature>
<dbReference type="Gene3D" id="2.60.120.1130">
    <property type="match status" value="1"/>
</dbReference>
<dbReference type="InterPro" id="IPR038765">
    <property type="entry name" value="Papain-like_cys_pep_sf"/>
</dbReference>
<comment type="caution">
    <text evidence="4">The sequence shown here is derived from an EMBL/GenBank/DDBJ whole genome shotgun (WGS) entry which is preliminary data.</text>
</comment>
<evidence type="ECO:0000256" key="1">
    <source>
        <dbReference type="SAM" id="SignalP"/>
    </source>
</evidence>
<evidence type="ECO:0000259" key="3">
    <source>
        <dbReference type="Pfam" id="PF12969"/>
    </source>
</evidence>
<dbReference type="Gene3D" id="3.10.620.30">
    <property type="match status" value="1"/>
</dbReference>
<accession>A0A0C1FJQ0</accession>
<dbReference type="SUPFAM" id="SSF54001">
    <property type="entry name" value="Cysteine proteinases"/>
    <property type="match status" value="1"/>
</dbReference>
<evidence type="ECO:0000313" key="5">
    <source>
        <dbReference type="Proteomes" id="UP000031473"/>
    </source>
</evidence>
<dbReference type="STRING" id="266749.SAMN05421876_11228"/>
<gene>
    <name evidence="4" type="ORF">OA86_12305</name>
</gene>
<keyword evidence="1" id="KW-0732">Signal</keyword>
<dbReference type="InterPro" id="IPR002931">
    <property type="entry name" value="Transglutaminase-like"/>
</dbReference>
<feature type="chain" id="PRO_5002132404" description="DUF3857 domain-containing protein" evidence="1">
    <location>
        <begin position="20"/>
        <end position="629"/>
    </location>
</feature>
<feature type="domain" description="Transglutaminase-like" evidence="2">
    <location>
        <begin position="281"/>
        <end position="349"/>
    </location>
</feature>
<dbReference type="Proteomes" id="UP000031473">
    <property type="component" value="Unassembled WGS sequence"/>
</dbReference>
<dbReference type="InterPro" id="IPR024618">
    <property type="entry name" value="DUF3857"/>
</dbReference>
<evidence type="ECO:0000313" key="4">
    <source>
        <dbReference type="EMBL" id="KIA88129.1"/>
    </source>
</evidence>
<keyword evidence="5" id="KW-1185">Reference proteome</keyword>
<feature type="signal peptide" evidence="1">
    <location>
        <begin position="1"/>
        <end position="19"/>
    </location>
</feature>
<dbReference type="AlphaFoldDB" id="A0A0C1FJQ0"/>
<evidence type="ECO:0000259" key="2">
    <source>
        <dbReference type="Pfam" id="PF01841"/>
    </source>
</evidence>
<name>A0A0C1FJQ0_9FLAO</name>
<dbReference type="RefSeq" id="WP_039353740.1">
    <property type="nucleotide sequence ID" value="NZ_FOLA01000012.1"/>
</dbReference>